<proteinExistence type="predicted"/>
<name>A0A8S1XFP4_PAROT</name>
<dbReference type="EMBL" id="CAJJDP010000120">
    <property type="protein sequence ID" value="CAD8199965.1"/>
    <property type="molecule type" value="Genomic_DNA"/>
</dbReference>
<comment type="caution">
    <text evidence="1">The sequence shown here is derived from an EMBL/GenBank/DDBJ whole genome shotgun (WGS) entry which is preliminary data.</text>
</comment>
<dbReference type="AlphaFoldDB" id="A0A8S1XFP4"/>
<reference evidence="1" key="1">
    <citation type="submission" date="2021-01" db="EMBL/GenBank/DDBJ databases">
        <authorList>
            <consortium name="Genoscope - CEA"/>
            <person name="William W."/>
        </authorList>
    </citation>
    <scope>NUCLEOTIDE SEQUENCE</scope>
</reference>
<keyword evidence="2" id="KW-1185">Reference proteome</keyword>
<evidence type="ECO:0000313" key="1">
    <source>
        <dbReference type="EMBL" id="CAD8199965.1"/>
    </source>
</evidence>
<protein>
    <submittedName>
        <fullName evidence="1">Uncharacterized protein</fullName>
    </submittedName>
</protein>
<organism evidence="1 2">
    <name type="scientific">Paramecium octaurelia</name>
    <dbReference type="NCBI Taxonomy" id="43137"/>
    <lineage>
        <taxon>Eukaryota</taxon>
        <taxon>Sar</taxon>
        <taxon>Alveolata</taxon>
        <taxon>Ciliophora</taxon>
        <taxon>Intramacronucleata</taxon>
        <taxon>Oligohymenophorea</taxon>
        <taxon>Peniculida</taxon>
        <taxon>Parameciidae</taxon>
        <taxon>Paramecium</taxon>
    </lineage>
</organism>
<evidence type="ECO:0000313" key="2">
    <source>
        <dbReference type="Proteomes" id="UP000683925"/>
    </source>
</evidence>
<accession>A0A8S1XFP4</accession>
<dbReference type="Proteomes" id="UP000683925">
    <property type="component" value="Unassembled WGS sequence"/>
</dbReference>
<gene>
    <name evidence="1" type="ORF">POCTA_138.1.T1200223</name>
</gene>
<sequence length="148" mass="17705">MFIDKIYTVTLLHDFDYPLNENKQECAINQTPYLTQLFFKNTIDCLKQFLRFGNSICPGMKMKYKPLAFFVNIACPKSGNVEMLQFKWFAIDDQRIQVINCYNMTEIKRKTFQTTTLIHYQDMSLQQVLVLKEKWIFISKFYNQIQPL</sequence>